<feature type="transmembrane region" description="Helical" evidence="1">
    <location>
        <begin position="29"/>
        <end position="52"/>
    </location>
</feature>
<sequence length="234" mass="26159">MHITQSQDSFLESNLYLAPPSHPPRRKSLVFLLLITVELAAFAVFVLCISRLGKEMRGGDITVGWFKVLYVMSMNEKLYTIPGKNILLTYRHSSIGYTITLTIATILFLTISISFFKVVYPAPAPFRSSFSALKNGSKAVIISNFVFSTLWCAGLGIQTGELWTTLNRDISNDNGLPRVESDGRFWVRIGISAGLMVGLLALGWCSLQGVWRNKHHRHLADELSTRTELRSGFD</sequence>
<feature type="transmembrane region" description="Helical" evidence="1">
    <location>
        <begin position="185"/>
        <end position="207"/>
    </location>
</feature>
<accession>A0A3N4LXT0</accession>
<protein>
    <submittedName>
        <fullName evidence="2">Uncharacterized protein</fullName>
    </submittedName>
</protein>
<proteinExistence type="predicted"/>
<keyword evidence="1" id="KW-0472">Membrane</keyword>
<evidence type="ECO:0000256" key="1">
    <source>
        <dbReference type="SAM" id="Phobius"/>
    </source>
</evidence>
<dbReference type="EMBL" id="ML121531">
    <property type="protein sequence ID" value="RPB27600.1"/>
    <property type="molecule type" value="Genomic_DNA"/>
</dbReference>
<feature type="transmembrane region" description="Helical" evidence="1">
    <location>
        <begin position="95"/>
        <end position="119"/>
    </location>
</feature>
<reference evidence="2 3" key="1">
    <citation type="journal article" date="2018" name="Nat. Ecol. Evol.">
        <title>Pezizomycetes genomes reveal the molecular basis of ectomycorrhizal truffle lifestyle.</title>
        <authorList>
            <person name="Murat C."/>
            <person name="Payen T."/>
            <person name="Noel B."/>
            <person name="Kuo A."/>
            <person name="Morin E."/>
            <person name="Chen J."/>
            <person name="Kohler A."/>
            <person name="Krizsan K."/>
            <person name="Balestrini R."/>
            <person name="Da Silva C."/>
            <person name="Montanini B."/>
            <person name="Hainaut M."/>
            <person name="Levati E."/>
            <person name="Barry K.W."/>
            <person name="Belfiori B."/>
            <person name="Cichocki N."/>
            <person name="Clum A."/>
            <person name="Dockter R.B."/>
            <person name="Fauchery L."/>
            <person name="Guy J."/>
            <person name="Iotti M."/>
            <person name="Le Tacon F."/>
            <person name="Lindquist E.A."/>
            <person name="Lipzen A."/>
            <person name="Malagnac F."/>
            <person name="Mello A."/>
            <person name="Molinier V."/>
            <person name="Miyauchi S."/>
            <person name="Poulain J."/>
            <person name="Riccioni C."/>
            <person name="Rubini A."/>
            <person name="Sitrit Y."/>
            <person name="Splivallo R."/>
            <person name="Traeger S."/>
            <person name="Wang M."/>
            <person name="Zifcakova L."/>
            <person name="Wipf D."/>
            <person name="Zambonelli A."/>
            <person name="Paolocci F."/>
            <person name="Nowrousian M."/>
            <person name="Ottonello S."/>
            <person name="Baldrian P."/>
            <person name="Spatafora J.W."/>
            <person name="Henrissat B."/>
            <person name="Nagy L.G."/>
            <person name="Aury J.M."/>
            <person name="Wincker P."/>
            <person name="Grigoriev I.V."/>
            <person name="Bonfante P."/>
            <person name="Martin F.M."/>
        </authorList>
    </citation>
    <scope>NUCLEOTIDE SEQUENCE [LARGE SCALE GENOMIC DNA]</scope>
    <source>
        <strain evidence="2 3">ATCC MYA-4762</strain>
    </source>
</reference>
<keyword evidence="1" id="KW-0812">Transmembrane</keyword>
<evidence type="ECO:0000313" key="3">
    <source>
        <dbReference type="Proteomes" id="UP000267821"/>
    </source>
</evidence>
<organism evidence="2 3">
    <name type="scientific">Terfezia boudieri ATCC MYA-4762</name>
    <dbReference type="NCBI Taxonomy" id="1051890"/>
    <lineage>
        <taxon>Eukaryota</taxon>
        <taxon>Fungi</taxon>
        <taxon>Dikarya</taxon>
        <taxon>Ascomycota</taxon>
        <taxon>Pezizomycotina</taxon>
        <taxon>Pezizomycetes</taxon>
        <taxon>Pezizales</taxon>
        <taxon>Pezizaceae</taxon>
        <taxon>Terfezia</taxon>
    </lineage>
</organism>
<dbReference type="Proteomes" id="UP000267821">
    <property type="component" value="Unassembled WGS sequence"/>
</dbReference>
<keyword evidence="1" id="KW-1133">Transmembrane helix</keyword>
<name>A0A3N4LXT0_9PEZI</name>
<dbReference type="AlphaFoldDB" id="A0A3N4LXT0"/>
<dbReference type="OrthoDB" id="5372832at2759"/>
<keyword evidence="3" id="KW-1185">Reference proteome</keyword>
<evidence type="ECO:0000313" key="2">
    <source>
        <dbReference type="EMBL" id="RPB27600.1"/>
    </source>
</evidence>
<gene>
    <name evidence="2" type="ORF">L211DRAFT_557993</name>
</gene>
<dbReference type="InParanoid" id="A0A3N4LXT0"/>